<dbReference type="PROSITE" id="PS50158">
    <property type="entry name" value="ZF_CCHC"/>
    <property type="match status" value="1"/>
</dbReference>
<dbReference type="AlphaFoldDB" id="A0A444Y228"/>
<accession>A0A444Y228</accession>
<keyword evidence="1" id="KW-0862">Zinc</keyword>
<keyword evidence="5" id="KW-1185">Reference proteome</keyword>
<dbReference type="InterPro" id="IPR001878">
    <property type="entry name" value="Znf_CCHC"/>
</dbReference>
<feature type="compositionally biased region" description="Basic residues" evidence="2">
    <location>
        <begin position="34"/>
        <end position="43"/>
    </location>
</feature>
<feature type="domain" description="CCHC-type" evidence="3">
    <location>
        <begin position="65"/>
        <end position="80"/>
    </location>
</feature>
<dbReference type="GO" id="GO:0003676">
    <property type="term" value="F:nucleic acid binding"/>
    <property type="evidence" value="ECO:0007669"/>
    <property type="project" value="InterPro"/>
</dbReference>
<dbReference type="InterPro" id="IPR036875">
    <property type="entry name" value="Znf_CCHC_sf"/>
</dbReference>
<dbReference type="Proteomes" id="UP000289738">
    <property type="component" value="Chromosome B08"/>
</dbReference>
<dbReference type="EMBL" id="SDMP01000018">
    <property type="protein sequence ID" value="RYQ95960.1"/>
    <property type="molecule type" value="Genomic_DNA"/>
</dbReference>
<proteinExistence type="predicted"/>
<evidence type="ECO:0000256" key="2">
    <source>
        <dbReference type="SAM" id="MobiDB-lite"/>
    </source>
</evidence>
<keyword evidence="1" id="KW-0479">Metal-binding</keyword>
<sequence length="242" mass="27146">MDKVLDSDEEETTGQDFWEKTGRPAPVSPPIKPKPGRPTKNRRKDKDEGGSGSNTRMKRKYNPIRCMFCGEVGHNKRTCKLKKQADAEEEARLMQLQLAVVDPNTDAPNELPNDNAHAKVRRRPPKGKGKRAVSPQLAATTATIPISTGTIKGSSAATTKKLASFMTFVPTPRNTFSHRFFFFFAWTSSKHSYHVSATATHYQDLHFRCPLWCRNRVPFPSTAARSATTAQARHSCSWEEEN</sequence>
<evidence type="ECO:0000259" key="3">
    <source>
        <dbReference type="PROSITE" id="PS50158"/>
    </source>
</evidence>
<evidence type="ECO:0000313" key="5">
    <source>
        <dbReference type="Proteomes" id="UP000289738"/>
    </source>
</evidence>
<organism evidence="4 5">
    <name type="scientific">Arachis hypogaea</name>
    <name type="common">Peanut</name>
    <dbReference type="NCBI Taxonomy" id="3818"/>
    <lineage>
        <taxon>Eukaryota</taxon>
        <taxon>Viridiplantae</taxon>
        <taxon>Streptophyta</taxon>
        <taxon>Embryophyta</taxon>
        <taxon>Tracheophyta</taxon>
        <taxon>Spermatophyta</taxon>
        <taxon>Magnoliopsida</taxon>
        <taxon>eudicotyledons</taxon>
        <taxon>Gunneridae</taxon>
        <taxon>Pentapetalae</taxon>
        <taxon>rosids</taxon>
        <taxon>fabids</taxon>
        <taxon>Fabales</taxon>
        <taxon>Fabaceae</taxon>
        <taxon>Papilionoideae</taxon>
        <taxon>50 kb inversion clade</taxon>
        <taxon>dalbergioids sensu lato</taxon>
        <taxon>Dalbergieae</taxon>
        <taxon>Pterocarpus clade</taxon>
        <taxon>Arachis</taxon>
    </lineage>
</organism>
<dbReference type="GO" id="GO:0008270">
    <property type="term" value="F:zinc ion binding"/>
    <property type="evidence" value="ECO:0007669"/>
    <property type="project" value="UniProtKB-KW"/>
</dbReference>
<evidence type="ECO:0000256" key="1">
    <source>
        <dbReference type="PROSITE-ProRule" id="PRU00047"/>
    </source>
</evidence>
<feature type="region of interest" description="Disordered" evidence="2">
    <location>
        <begin position="1"/>
        <end position="59"/>
    </location>
</feature>
<feature type="region of interest" description="Disordered" evidence="2">
    <location>
        <begin position="104"/>
        <end position="135"/>
    </location>
</feature>
<evidence type="ECO:0000313" key="4">
    <source>
        <dbReference type="EMBL" id="RYQ95960.1"/>
    </source>
</evidence>
<keyword evidence="1" id="KW-0863">Zinc-finger</keyword>
<comment type="caution">
    <text evidence="4">The sequence shown here is derived from an EMBL/GenBank/DDBJ whole genome shotgun (WGS) entry which is preliminary data.</text>
</comment>
<gene>
    <name evidence="4" type="ORF">Ahy_B08g091363</name>
</gene>
<dbReference type="SUPFAM" id="SSF57756">
    <property type="entry name" value="Retrovirus zinc finger-like domains"/>
    <property type="match status" value="1"/>
</dbReference>
<protein>
    <recommendedName>
        <fullName evidence="3">CCHC-type domain-containing protein</fullName>
    </recommendedName>
</protein>
<reference evidence="4 5" key="1">
    <citation type="submission" date="2019-01" db="EMBL/GenBank/DDBJ databases">
        <title>Sequencing of cultivated peanut Arachis hypogaea provides insights into genome evolution and oil improvement.</title>
        <authorList>
            <person name="Chen X."/>
        </authorList>
    </citation>
    <scope>NUCLEOTIDE SEQUENCE [LARGE SCALE GENOMIC DNA]</scope>
    <source>
        <strain evidence="5">cv. Fuhuasheng</strain>
        <tissue evidence="4">Leaves</tissue>
    </source>
</reference>
<feature type="compositionally biased region" description="Basic residues" evidence="2">
    <location>
        <begin position="118"/>
        <end position="131"/>
    </location>
</feature>
<name>A0A444Y228_ARAHY</name>